<dbReference type="PANTHER" id="PTHR30273:SF2">
    <property type="entry name" value="PROTEIN FECR"/>
    <property type="match status" value="1"/>
</dbReference>
<feature type="domain" description="FecR protein" evidence="1">
    <location>
        <begin position="117"/>
        <end position="212"/>
    </location>
</feature>
<dbReference type="GO" id="GO:0016989">
    <property type="term" value="F:sigma factor antagonist activity"/>
    <property type="evidence" value="ECO:0007669"/>
    <property type="project" value="TreeGrafter"/>
</dbReference>
<organism evidence="3 4">
    <name type="scientific">Bordetella holmesii CDC-H585-BH</name>
    <dbReference type="NCBI Taxonomy" id="1331206"/>
    <lineage>
        <taxon>Bacteria</taxon>
        <taxon>Pseudomonadati</taxon>
        <taxon>Pseudomonadota</taxon>
        <taxon>Betaproteobacteria</taxon>
        <taxon>Burkholderiales</taxon>
        <taxon>Alcaligenaceae</taxon>
        <taxon>Bordetella</taxon>
    </lineage>
</organism>
<feature type="domain" description="FecR N-terminal" evidence="2">
    <location>
        <begin position="13"/>
        <end position="55"/>
    </location>
</feature>
<gene>
    <name evidence="3" type="ORF">L497_2030</name>
</gene>
<dbReference type="InterPro" id="IPR032623">
    <property type="entry name" value="FecR_N"/>
</dbReference>
<name>A0A158M8D5_9BORD</name>
<evidence type="ECO:0000259" key="2">
    <source>
        <dbReference type="Pfam" id="PF16220"/>
    </source>
</evidence>
<dbReference type="InterPro" id="IPR012373">
    <property type="entry name" value="Ferrdict_sens_TM"/>
</dbReference>
<accession>A0A158M8D5</accession>
<proteinExistence type="predicted"/>
<comment type="caution">
    <text evidence="3">The sequence shown here is derived from an EMBL/GenBank/DDBJ whole genome shotgun (WGS) entry which is preliminary data.</text>
</comment>
<dbReference type="PIRSF" id="PIRSF018266">
    <property type="entry name" value="FecR"/>
    <property type="match status" value="1"/>
</dbReference>
<evidence type="ECO:0000313" key="4">
    <source>
        <dbReference type="Proteomes" id="UP000026682"/>
    </source>
</evidence>
<dbReference type="Gene3D" id="2.60.120.1440">
    <property type="match status" value="1"/>
</dbReference>
<dbReference type="InterPro" id="IPR006860">
    <property type="entry name" value="FecR"/>
</dbReference>
<sequence>MSEAGIIPSAVVDEAIAWSVKLNFGSPDPDTCAAFERWFRAAPAHESAWARMQALNADFHAVPQGLALDTLSAMGAAHSQRQLRRRAILKGMLVAGGVAGTGWAVHDHTPWQSVLADVRTSVGGTDRLRLADGTLLILNTDSAVDVQMQAAERVVVLYRGEISVDTGRDPASPSKRPFFVRTPFGAIQALGTRFVVRLGDDYAQVSVQQDAVALRPTDNTSTVVAQAGQTWQLRRQTAQQMSDPAMAADAWVAGAIEGKDMRLADLLAELARYRHGRITCSADIADIKVSGTYHVNDTDRALSFLAQTLPVRVRYWTRYWVVVQPA</sequence>
<dbReference type="GeneID" id="93119182"/>
<dbReference type="RefSeq" id="WP_005015276.1">
    <property type="nucleotide sequence ID" value="NZ_JFZZ01000014.1"/>
</dbReference>
<dbReference type="Pfam" id="PF04773">
    <property type="entry name" value="FecR"/>
    <property type="match status" value="1"/>
</dbReference>
<evidence type="ECO:0000313" key="3">
    <source>
        <dbReference type="EMBL" id="KAK98895.1"/>
    </source>
</evidence>
<dbReference type="Pfam" id="PF16220">
    <property type="entry name" value="DUF4880"/>
    <property type="match status" value="1"/>
</dbReference>
<reference evidence="3 4" key="1">
    <citation type="submission" date="2014-03" db="EMBL/GenBank/DDBJ databases">
        <title>Genome sequence of Bordetella holmseii.</title>
        <authorList>
            <person name="Harvill E."/>
            <person name="Goodfield L.L."/>
            <person name="Ivanov Y."/>
            <person name="Meyer J.A."/>
            <person name="Newth C."/>
            <person name="Cassiday P."/>
            <person name="Tondella M.L."/>
            <person name="Liao P."/>
            <person name="Zimmerman J."/>
            <person name="Meert K."/>
            <person name="Wessel D."/>
            <person name="Berger J."/>
            <person name="Dean J.M."/>
            <person name="Holubkov R."/>
            <person name="Burr J."/>
            <person name="Liu T."/>
            <person name="Brinkac L.M."/>
            <person name="Sanka R."/>
            <person name="Kim M."/>
            <person name="Losada L."/>
        </authorList>
    </citation>
    <scope>NUCLEOTIDE SEQUENCE [LARGE SCALE GENOMIC DNA]</scope>
    <source>
        <strain evidence="3 4">CDC-H585-BH</strain>
    </source>
</reference>
<dbReference type="Proteomes" id="UP000026682">
    <property type="component" value="Unassembled WGS sequence"/>
</dbReference>
<dbReference type="EMBL" id="JFZZ01000014">
    <property type="protein sequence ID" value="KAK98895.1"/>
    <property type="molecule type" value="Genomic_DNA"/>
</dbReference>
<dbReference type="AlphaFoldDB" id="A0A158M8D5"/>
<protein>
    <submittedName>
        <fullName evidence="3">Sigma factor regulatory protein, FecR/PupR family</fullName>
    </submittedName>
</protein>
<dbReference type="PATRIC" id="fig|1331206.3.peg.355"/>
<dbReference type="STRING" id="35814.BBB42_13420"/>
<dbReference type="PANTHER" id="PTHR30273">
    <property type="entry name" value="PERIPLASMIC SIGNAL SENSOR AND SIGMA FACTOR ACTIVATOR FECR-RELATED"/>
    <property type="match status" value="1"/>
</dbReference>
<evidence type="ECO:0000259" key="1">
    <source>
        <dbReference type="Pfam" id="PF04773"/>
    </source>
</evidence>